<feature type="compositionally biased region" description="Basic and acidic residues" evidence="1">
    <location>
        <begin position="77"/>
        <end position="91"/>
    </location>
</feature>
<dbReference type="PANTHER" id="PTHR22306:SF2">
    <property type="entry name" value="CHROMOSOME 7 OPEN READING FRAME 50"/>
    <property type="match status" value="1"/>
</dbReference>
<feature type="region of interest" description="Disordered" evidence="1">
    <location>
        <begin position="77"/>
        <end position="118"/>
    </location>
</feature>
<dbReference type="InParanoid" id="A0A6J2XKN4"/>
<gene>
    <name evidence="4" type="primary">LOC115878756</name>
</gene>
<reference evidence="4" key="1">
    <citation type="submission" date="2025-08" db="UniProtKB">
        <authorList>
            <consortium name="RefSeq"/>
        </authorList>
    </citation>
    <scope>IDENTIFICATION</scope>
    <source>
        <tissue evidence="4">Gonads</tissue>
    </source>
</reference>
<dbReference type="Proteomes" id="UP000504635">
    <property type="component" value="Unplaced"/>
</dbReference>
<evidence type="ECO:0000313" key="4">
    <source>
        <dbReference type="RefSeq" id="XP_030751209.1"/>
    </source>
</evidence>
<dbReference type="InterPro" id="IPR019327">
    <property type="entry name" value="WKF"/>
</dbReference>
<evidence type="ECO:0000256" key="1">
    <source>
        <dbReference type="SAM" id="MobiDB-lite"/>
    </source>
</evidence>
<dbReference type="RefSeq" id="XP_030751209.1">
    <property type="nucleotide sequence ID" value="XM_030895349.1"/>
</dbReference>
<protein>
    <submittedName>
        <fullName evidence="4">Uncharacterized protein C7orf50</fullName>
    </submittedName>
</protein>
<evidence type="ECO:0000313" key="3">
    <source>
        <dbReference type="Proteomes" id="UP000504635"/>
    </source>
</evidence>
<proteinExistence type="predicted"/>
<dbReference type="FunCoup" id="A0A6J2XKN4">
    <property type="interactions" value="175"/>
</dbReference>
<dbReference type="KEGG" id="soy:115878756"/>
<dbReference type="OrthoDB" id="10261563at2759"/>
<dbReference type="AlphaFoldDB" id="A0A6J2XKN4"/>
<name>A0A6J2XKN4_SITOR</name>
<dbReference type="GeneID" id="115878756"/>
<evidence type="ECO:0000259" key="2">
    <source>
        <dbReference type="Pfam" id="PF10180"/>
    </source>
</evidence>
<feature type="domain" description="WKF" evidence="2">
    <location>
        <begin position="144"/>
        <end position="205"/>
    </location>
</feature>
<feature type="compositionally biased region" description="Basic and acidic residues" evidence="1">
    <location>
        <begin position="100"/>
        <end position="116"/>
    </location>
</feature>
<organism evidence="3 4">
    <name type="scientific">Sitophilus oryzae</name>
    <name type="common">Rice weevil</name>
    <name type="synonym">Curculio oryzae</name>
    <dbReference type="NCBI Taxonomy" id="7048"/>
    <lineage>
        <taxon>Eukaryota</taxon>
        <taxon>Metazoa</taxon>
        <taxon>Ecdysozoa</taxon>
        <taxon>Arthropoda</taxon>
        <taxon>Hexapoda</taxon>
        <taxon>Insecta</taxon>
        <taxon>Pterygota</taxon>
        <taxon>Neoptera</taxon>
        <taxon>Endopterygota</taxon>
        <taxon>Coleoptera</taxon>
        <taxon>Polyphaga</taxon>
        <taxon>Cucujiformia</taxon>
        <taxon>Curculionidae</taxon>
        <taxon>Dryophthorinae</taxon>
        <taxon>Sitophilus</taxon>
    </lineage>
</organism>
<sequence>MEKKRREYRKKIKVSFDEEIITKYKAEEILSEQKVIEQNNTDASFIKINNDPVQNQKGKKRKVAQVKVGENINFKDKEKIKDSKEKRKSAELDNIVTSKTEPEEQEKTTEKKESIRARKREKHAQLLEQRKLKVDLQLQQNALNYLSLWKHDRSEWKFEKLKQIWLQKNLFDTSKIPNDFWETTVNYFNGAKGHSRQEVLEAALKIVDREEQSDQDLDNSELQEQLRRARNIIQILQ</sequence>
<keyword evidence="3" id="KW-1185">Reference proteome</keyword>
<accession>A0A6J2XKN4</accession>
<dbReference type="PANTHER" id="PTHR22306">
    <property type="entry name" value="CHROMOSOME 7 OPEN READING FRAME 50"/>
    <property type="match status" value="1"/>
</dbReference>
<dbReference type="Pfam" id="PF10180">
    <property type="entry name" value="WKF"/>
    <property type="match status" value="1"/>
</dbReference>